<sequence>MGRFICSNPHCLYAWHPFPECPYRPLEPAMVAATADRLLRLERESGIRLVRRESRYHLWLWVPIGLVVFVALVILI</sequence>
<name>A0A6P1DET5_9NOCA</name>
<evidence type="ECO:0000313" key="3">
    <source>
        <dbReference type="Proteomes" id="UP000468928"/>
    </source>
</evidence>
<proteinExistence type="predicted"/>
<feature type="transmembrane region" description="Helical" evidence="1">
    <location>
        <begin position="58"/>
        <end position="75"/>
    </location>
</feature>
<reference evidence="2 3" key="1">
    <citation type="submission" date="2020-01" db="EMBL/GenBank/DDBJ databases">
        <title>Genetics and antimicrobial susceptibilities of Nocardia species isolated from the soil; a comparison with species isolated from humans.</title>
        <authorList>
            <person name="Carrasco G."/>
            <person name="Monzon S."/>
            <person name="Sansegundo M."/>
            <person name="Garcia E."/>
            <person name="Garrido N."/>
            <person name="Medina M.J."/>
            <person name="Villalon P."/>
            <person name="Ramirez-Arocha A.C."/>
            <person name="Jimenez P."/>
            <person name="Cuesta I."/>
            <person name="Valdezate S."/>
        </authorList>
    </citation>
    <scope>NUCLEOTIDE SEQUENCE [LARGE SCALE GENOMIC DNA]</scope>
    <source>
        <strain evidence="2 3">CNM20110639</strain>
    </source>
</reference>
<keyword evidence="1" id="KW-0472">Membrane</keyword>
<dbReference type="Proteomes" id="UP000468928">
    <property type="component" value="Unassembled WGS sequence"/>
</dbReference>
<dbReference type="RefSeq" id="WP_163830350.1">
    <property type="nucleotide sequence ID" value="NZ_JAAGUZ010000133.1"/>
</dbReference>
<dbReference type="AlphaFoldDB" id="A0A6P1DET5"/>
<organism evidence="2 3">
    <name type="scientific">Nocardia cyriacigeorgica</name>
    <dbReference type="NCBI Taxonomy" id="135487"/>
    <lineage>
        <taxon>Bacteria</taxon>
        <taxon>Bacillati</taxon>
        <taxon>Actinomycetota</taxon>
        <taxon>Actinomycetes</taxon>
        <taxon>Mycobacteriales</taxon>
        <taxon>Nocardiaceae</taxon>
        <taxon>Nocardia</taxon>
    </lineage>
</organism>
<dbReference type="EMBL" id="JAAGUZ010000133">
    <property type="protein sequence ID" value="NEW48191.1"/>
    <property type="molecule type" value="Genomic_DNA"/>
</dbReference>
<keyword evidence="1" id="KW-1133">Transmembrane helix</keyword>
<protein>
    <submittedName>
        <fullName evidence="2">Uncharacterized protein</fullName>
    </submittedName>
</protein>
<evidence type="ECO:0000313" key="2">
    <source>
        <dbReference type="EMBL" id="NEW48191.1"/>
    </source>
</evidence>
<comment type="caution">
    <text evidence="2">The sequence shown here is derived from an EMBL/GenBank/DDBJ whole genome shotgun (WGS) entry which is preliminary data.</text>
</comment>
<keyword evidence="1" id="KW-0812">Transmembrane</keyword>
<gene>
    <name evidence="2" type="ORF">GV789_27765</name>
</gene>
<accession>A0A6P1DET5</accession>
<evidence type="ECO:0000256" key="1">
    <source>
        <dbReference type="SAM" id="Phobius"/>
    </source>
</evidence>